<evidence type="ECO:0000256" key="1">
    <source>
        <dbReference type="SAM" id="MobiDB-lite"/>
    </source>
</evidence>
<protein>
    <submittedName>
        <fullName evidence="2">Uncharacterized protein</fullName>
    </submittedName>
</protein>
<dbReference type="Proteomes" id="UP000194236">
    <property type="component" value="Unassembled WGS sequence"/>
</dbReference>
<evidence type="ECO:0000313" key="2">
    <source>
        <dbReference type="EMBL" id="OTF84188.1"/>
    </source>
</evidence>
<organism evidence="2 3">
    <name type="scientific">Euroglyphus maynei</name>
    <name type="common">Mayne's house dust mite</name>
    <dbReference type="NCBI Taxonomy" id="6958"/>
    <lineage>
        <taxon>Eukaryota</taxon>
        <taxon>Metazoa</taxon>
        <taxon>Ecdysozoa</taxon>
        <taxon>Arthropoda</taxon>
        <taxon>Chelicerata</taxon>
        <taxon>Arachnida</taxon>
        <taxon>Acari</taxon>
        <taxon>Acariformes</taxon>
        <taxon>Sarcoptiformes</taxon>
        <taxon>Astigmata</taxon>
        <taxon>Psoroptidia</taxon>
        <taxon>Analgoidea</taxon>
        <taxon>Pyroglyphidae</taxon>
        <taxon>Pyroglyphinae</taxon>
        <taxon>Euroglyphus</taxon>
    </lineage>
</organism>
<sequence>MANATMMNTEQSDNTLSSAVESLLLNSNGDPSESSAFNMESLLDEMNRMESKILLNDNQQPPDSIRSLLKTDQDPFWNEVSQNLMYDDGFNQQQAMNNKLPELNVDWADEYLRKLELNNNDDESSSIKATNNVDGESDQNGADGSWDLNEKVHQIQTDQRQSNDYRNQPVDN</sequence>
<feature type="non-terminal residue" evidence="2">
    <location>
        <position position="172"/>
    </location>
</feature>
<evidence type="ECO:0000313" key="3">
    <source>
        <dbReference type="Proteomes" id="UP000194236"/>
    </source>
</evidence>
<accession>A0A1Y3BW08</accession>
<dbReference type="EMBL" id="MUJZ01000242">
    <property type="protein sequence ID" value="OTF84188.1"/>
    <property type="molecule type" value="Genomic_DNA"/>
</dbReference>
<feature type="region of interest" description="Disordered" evidence="1">
    <location>
        <begin position="121"/>
        <end position="172"/>
    </location>
</feature>
<feature type="compositionally biased region" description="Polar residues" evidence="1">
    <location>
        <begin position="126"/>
        <end position="142"/>
    </location>
</feature>
<name>A0A1Y3BW08_EURMA</name>
<proteinExistence type="predicted"/>
<comment type="caution">
    <text evidence="2">The sequence shown here is derived from an EMBL/GenBank/DDBJ whole genome shotgun (WGS) entry which is preliminary data.</text>
</comment>
<gene>
    <name evidence="2" type="ORF">BLA29_011873</name>
</gene>
<feature type="compositionally biased region" description="Polar residues" evidence="1">
    <location>
        <begin position="154"/>
        <end position="172"/>
    </location>
</feature>
<keyword evidence="3" id="KW-1185">Reference proteome</keyword>
<dbReference type="AlphaFoldDB" id="A0A1Y3BW08"/>
<reference evidence="2 3" key="1">
    <citation type="submission" date="2017-03" db="EMBL/GenBank/DDBJ databases">
        <title>Genome Survey of Euroglyphus maynei.</title>
        <authorList>
            <person name="Arlian L.G."/>
            <person name="Morgan M.S."/>
            <person name="Rider S.D."/>
        </authorList>
    </citation>
    <scope>NUCLEOTIDE SEQUENCE [LARGE SCALE GENOMIC DNA]</scope>
    <source>
        <strain evidence="2">Arlian Lab</strain>
        <tissue evidence="2">Whole body</tissue>
    </source>
</reference>